<feature type="compositionally biased region" description="Low complexity" evidence="3">
    <location>
        <begin position="46"/>
        <end position="56"/>
    </location>
</feature>
<dbReference type="Gene3D" id="3.80.10.10">
    <property type="entry name" value="Ribonuclease Inhibitor"/>
    <property type="match status" value="2"/>
</dbReference>
<keyword evidence="5" id="KW-1185">Reference proteome</keyword>
<feature type="region of interest" description="Disordered" evidence="3">
    <location>
        <begin position="243"/>
        <end position="286"/>
    </location>
</feature>
<evidence type="ECO:0000256" key="1">
    <source>
        <dbReference type="ARBA" id="ARBA00022614"/>
    </source>
</evidence>
<dbReference type="PROSITE" id="PS51450">
    <property type="entry name" value="LRR"/>
    <property type="match status" value="5"/>
</dbReference>
<evidence type="ECO:0000313" key="4">
    <source>
        <dbReference type="EMBL" id="CAG8624405.1"/>
    </source>
</evidence>
<protein>
    <submittedName>
        <fullName evidence="4">5816_t:CDS:1</fullName>
    </submittedName>
</protein>
<dbReference type="EMBL" id="CAJVPL010003021">
    <property type="protein sequence ID" value="CAG8624405.1"/>
    <property type="molecule type" value="Genomic_DNA"/>
</dbReference>
<feature type="compositionally biased region" description="Polar residues" evidence="3">
    <location>
        <begin position="463"/>
        <end position="481"/>
    </location>
</feature>
<dbReference type="AlphaFoldDB" id="A0A9N9GPQ4"/>
<dbReference type="SMART" id="SM00365">
    <property type="entry name" value="LRR_SD22"/>
    <property type="match status" value="7"/>
</dbReference>
<name>A0A9N9GPQ4_9GLOM</name>
<sequence length="1150" mass="128671">TETIGHSHSKSSSVVPITKTKTKAASYENLNSSYTFPGARKHQKTSSPSSSSASLPPLLHHQQQQIFDTLFAQQQEPVHLTNNTTTTGDFNHEKRKLARREMLTKFSLWLSLNKFRKSKNEATKSSENTIVEEEVHKASSLDNHTEGTSSSGVLLLPKTTLVHSPWDNNNNNTGVKQNLQKNQQQPNNLTIQSLELSISSQTLSQENDDESQFSTLKSTTAATTMESIINKKQHEHDDYFGIDVDVTSSSSPPNQRQSPLPRDSIAKSSEYSSERTDDDTIKNVSGTIRSHTASMFITSSSLSKSSTLKSKPTTLEIPKIKNSNANLNSQPNIPRRKESLVKRKGNSKNAAKIRIDTNLGGINEGVTITTANETSELSKHDKFPLKLFTKKLVQSLRPSHSSAVHDEKSQKSTLSASHDILKESTPADVDAKSSSPTLDIGILESVGSDILNLKDDGMEGDVSATQSQAQESSLYTTSEFDASSHHNKPLSRMSSFAKSFNSEDPSALSTTFSDSQIAESEISRTDWPVESAWDTLAIAESDKGKARLSNNHLAHIPNNYFEGLHNLKELYLDRNSLRELPEELLKLTKLEILDLSNNCISDFHPRLKVKRLRNLRRLNLDNNGLSDITSLTRLKTLRQLRVNNNYLDNLTPDIGRLVKLKLLYLNNNDLTFLPDAIGRLRGLIVLRLNNNHILNLPASICVLRQLQVLELRGNLLSQLPENIKHLENLTQLDISENKLSQLPNDITRCTKLVKLDAHSNLLESIPLKIGQLSRLVNFNLSDNRLSTLPADIGKLTSLIDLDVSHNRLVMLPEELGKLVKLTEIKLNDNPSLLAIPESLKKLLLVKKIHLQNCSLSQLSFELGLAYKKLSFLDLSFNAFDAIPKLDGLDKLVILKISNNRISDLTEQIEQLEKLRELYASGNRLKRIPRTIGRLKNLEILEISDNLLAELPLSIGDCQALREIRLMGNSSLVNLPTTLGRLNLLNVFHVGEWPAFGYTITQDDTRTSNANNIKISPYQQKVPQHVERTLLWRMHDSILKRLRELDNDFMSELTGGTESLNASQQDVTNSHPPSPIPSQSNLPVTFPQRDDMILKMAVLKGVYDQIIRDMRTLESDKESSGDDATEFPGEGGKKKKFKKLKDFRFLNRGEK</sequence>
<dbReference type="SMART" id="SM00369">
    <property type="entry name" value="LRR_TYP"/>
    <property type="match status" value="11"/>
</dbReference>
<accession>A0A9N9GPQ4</accession>
<dbReference type="OrthoDB" id="660555at2759"/>
<dbReference type="InterPro" id="IPR001611">
    <property type="entry name" value="Leu-rich_rpt"/>
</dbReference>
<dbReference type="PANTHER" id="PTHR45752:SF187">
    <property type="entry name" value="LEUCINE-RICH REPEAT AND IQ DOMAIN-CONTAINING PROTEIN 4"/>
    <property type="match status" value="1"/>
</dbReference>
<keyword evidence="1" id="KW-0433">Leucine-rich repeat</keyword>
<dbReference type="Proteomes" id="UP000789831">
    <property type="component" value="Unassembled WGS sequence"/>
</dbReference>
<reference evidence="4" key="1">
    <citation type="submission" date="2021-06" db="EMBL/GenBank/DDBJ databases">
        <authorList>
            <person name="Kallberg Y."/>
            <person name="Tangrot J."/>
            <person name="Rosling A."/>
        </authorList>
    </citation>
    <scope>NUCLEOTIDE SEQUENCE</scope>
    <source>
        <strain evidence="4">MT106</strain>
    </source>
</reference>
<evidence type="ECO:0000256" key="2">
    <source>
        <dbReference type="ARBA" id="ARBA00022737"/>
    </source>
</evidence>
<dbReference type="SMART" id="SM00364">
    <property type="entry name" value="LRR_BAC"/>
    <property type="match status" value="12"/>
</dbReference>
<feature type="region of interest" description="Disordered" evidence="3">
    <location>
        <begin position="1113"/>
        <end position="1133"/>
    </location>
</feature>
<dbReference type="InterPro" id="IPR003591">
    <property type="entry name" value="Leu-rich_rpt_typical-subtyp"/>
</dbReference>
<comment type="caution">
    <text evidence="4">The sequence shown here is derived from an EMBL/GenBank/DDBJ whole genome shotgun (WGS) entry which is preliminary data.</text>
</comment>
<feature type="region of interest" description="Disordered" evidence="3">
    <location>
        <begin position="457"/>
        <end position="488"/>
    </location>
</feature>
<feature type="region of interest" description="Disordered" evidence="3">
    <location>
        <begin position="1058"/>
        <end position="1083"/>
    </location>
</feature>
<keyword evidence="2" id="KW-0677">Repeat</keyword>
<organism evidence="4 5">
    <name type="scientific">Ambispora gerdemannii</name>
    <dbReference type="NCBI Taxonomy" id="144530"/>
    <lineage>
        <taxon>Eukaryota</taxon>
        <taxon>Fungi</taxon>
        <taxon>Fungi incertae sedis</taxon>
        <taxon>Mucoromycota</taxon>
        <taxon>Glomeromycotina</taxon>
        <taxon>Glomeromycetes</taxon>
        <taxon>Archaeosporales</taxon>
        <taxon>Ambisporaceae</taxon>
        <taxon>Ambispora</taxon>
    </lineage>
</organism>
<evidence type="ECO:0000313" key="5">
    <source>
        <dbReference type="Proteomes" id="UP000789831"/>
    </source>
</evidence>
<evidence type="ECO:0000256" key="3">
    <source>
        <dbReference type="SAM" id="MobiDB-lite"/>
    </source>
</evidence>
<gene>
    <name evidence="4" type="ORF">AGERDE_LOCUS10214</name>
</gene>
<dbReference type="InterPro" id="IPR050715">
    <property type="entry name" value="LRR-SigEffector_domain"/>
</dbReference>
<feature type="compositionally biased region" description="Low complexity" evidence="3">
    <location>
        <begin position="248"/>
        <end position="262"/>
    </location>
</feature>
<dbReference type="Pfam" id="PF13855">
    <property type="entry name" value="LRR_8"/>
    <property type="match status" value="3"/>
</dbReference>
<feature type="non-terminal residue" evidence="4">
    <location>
        <position position="1150"/>
    </location>
</feature>
<feature type="compositionally biased region" description="Basic and acidic residues" evidence="3">
    <location>
        <begin position="272"/>
        <end position="281"/>
    </location>
</feature>
<dbReference type="PANTHER" id="PTHR45752">
    <property type="entry name" value="LEUCINE-RICH REPEAT-CONTAINING"/>
    <property type="match status" value="1"/>
</dbReference>
<dbReference type="InterPro" id="IPR032675">
    <property type="entry name" value="LRR_dom_sf"/>
</dbReference>
<proteinExistence type="predicted"/>
<feature type="region of interest" description="Disordered" evidence="3">
    <location>
        <begin position="35"/>
        <end position="56"/>
    </location>
</feature>
<feature type="compositionally biased region" description="Polar residues" evidence="3">
    <location>
        <begin position="1058"/>
        <end position="1082"/>
    </location>
</feature>
<dbReference type="SUPFAM" id="SSF52058">
    <property type="entry name" value="L domain-like"/>
    <property type="match status" value="2"/>
</dbReference>